<proteinExistence type="predicted"/>
<dbReference type="Proteomes" id="UP000049455">
    <property type="component" value="Unassembled WGS sequence"/>
</dbReference>
<keyword evidence="1" id="KW-0175">Coiled coil</keyword>
<dbReference type="STRING" id="313367.JSE7799_02201"/>
<gene>
    <name evidence="2" type="ORF">JSE7799_02201</name>
</gene>
<evidence type="ECO:0000313" key="2">
    <source>
        <dbReference type="EMBL" id="CUH39474.1"/>
    </source>
</evidence>
<feature type="coiled-coil region" evidence="1">
    <location>
        <begin position="5"/>
        <end position="32"/>
    </location>
</feature>
<sequence>MSELFTDMDAEIQSLEARLEKARQVKEGMMQNLLTGRIRLV</sequence>
<evidence type="ECO:0000313" key="3">
    <source>
        <dbReference type="Proteomes" id="UP000049455"/>
    </source>
</evidence>
<name>A0A0M7BCC6_9RHOB</name>
<dbReference type="EMBL" id="CYPR01000149">
    <property type="protein sequence ID" value="CUH39474.1"/>
    <property type="molecule type" value="Genomic_DNA"/>
</dbReference>
<dbReference type="SUPFAM" id="SSF116734">
    <property type="entry name" value="DNA methylase specificity domain"/>
    <property type="match status" value="1"/>
</dbReference>
<accession>A0A0M7BCC6</accession>
<organism evidence="2 3">
    <name type="scientific">Jannaschia seosinensis</name>
    <dbReference type="NCBI Taxonomy" id="313367"/>
    <lineage>
        <taxon>Bacteria</taxon>
        <taxon>Pseudomonadati</taxon>
        <taxon>Pseudomonadota</taxon>
        <taxon>Alphaproteobacteria</taxon>
        <taxon>Rhodobacterales</taxon>
        <taxon>Roseobacteraceae</taxon>
        <taxon>Jannaschia</taxon>
    </lineage>
</organism>
<evidence type="ECO:0000256" key="1">
    <source>
        <dbReference type="SAM" id="Coils"/>
    </source>
</evidence>
<keyword evidence="3" id="KW-1185">Reference proteome</keyword>
<dbReference type="Gene3D" id="1.10.287.1120">
    <property type="entry name" value="Bipartite methylase S protein"/>
    <property type="match status" value="1"/>
</dbReference>
<evidence type="ECO:0008006" key="4">
    <source>
        <dbReference type="Google" id="ProtNLM"/>
    </source>
</evidence>
<dbReference type="AlphaFoldDB" id="A0A0M7BCC6"/>
<reference evidence="2 3" key="1">
    <citation type="submission" date="2015-09" db="EMBL/GenBank/DDBJ databases">
        <authorList>
            <person name="Jackson K.R."/>
            <person name="Lunt B.L."/>
            <person name="Fisher J.N.B."/>
            <person name="Gardner A.V."/>
            <person name="Bailey M.E."/>
            <person name="Deus L.M."/>
            <person name="Earl A.S."/>
            <person name="Gibby P.D."/>
            <person name="Hartmann K.A."/>
            <person name="Liu J.E."/>
            <person name="Manci A.M."/>
            <person name="Nielsen D.A."/>
            <person name="Solomon M.B."/>
            <person name="Breakwell D.P."/>
            <person name="Burnett S.H."/>
            <person name="Grose J.H."/>
        </authorList>
    </citation>
    <scope>NUCLEOTIDE SEQUENCE [LARGE SCALE GENOMIC DNA]</scope>
    <source>
        <strain evidence="2 3">CECT 7799</strain>
    </source>
</reference>
<protein>
    <recommendedName>
        <fullName evidence="4">Type I restriction modification DNA specificity domain protein</fullName>
    </recommendedName>
</protein>